<dbReference type="Proteomes" id="UP000827872">
    <property type="component" value="Linkage Group LG10"/>
</dbReference>
<accession>A0ACB8E6W5</accession>
<protein>
    <submittedName>
        <fullName evidence="1">Uncharacterized protein</fullName>
    </submittedName>
</protein>
<reference evidence="1" key="1">
    <citation type="submission" date="2021-08" db="EMBL/GenBank/DDBJ databases">
        <title>The first chromosome-level gecko genome reveals the dynamic sex chromosomes of Neotropical dwarf geckos (Sphaerodactylidae: Sphaerodactylus).</title>
        <authorList>
            <person name="Pinto B.J."/>
            <person name="Keating S.E."/>
            <person name="Gamble T."/>
        </authorList>
    </citation>
    <scope>NUCLEOTIDE SEQUENCE</scope>
    <source>
        <strain evidence="1">TG3544</strain>
    </source>
</reference>
<dbReference type="EMBL" id="CM037623">
    <property type="protein sequence ID" value="KAH7988162.1"/>
    <property type="molecule type" value="Genomic_DNA"/>
</dbReference>
<evidence type="ECO:0000313" key="1">
    <source>
        <dbReference type="EMBL" id="KAH7988162.1"/>
    </source>
</evidence>
<name>A0ACB8E6W5_9SAUR</name>
<proteinExistence type="predicted"/>
<keyword evidence="2" id="KW-1185">Reference proteome</keyword>
<evidence type="ECO:0000313" key="2">
    <source>
        <dbReference type="Proteomes" id="UP000827872"/>
    </source>
</evidence>
<sequence>MRQLAFSSPIETDVVPDILLLQKFSRISQRIYTHSSMDHVTSEAVHISEFFIALAICNTVVVSAPNQPSQKRHWPSLAQMPVVPLSEFRKILDKFSVRRLSCSPAPSTGLRVTRSESPRIQLETETETEMDTPSANDQSPSLDMPDAMELVSPSITMRREALDVVPCSHHGSFSETQLCYEAESPDESALVHAARAYSCTLLSRSPDQVTIDFSPLGPLTFQLLHILPFDSTRKRMSVVVRHPILKKVVVYTKGADSVMMDLLQSEPTGIKKVDLQRKRFKERTQRYLDEYATKGLRTLCIATKVMDDSEYEEWLKEHFMAESDIDCREELLLQSASRLENNLTLLGATGVEDRLQECVPETIASLRRAGITIWMLTGDKHETAVNIAHSCRLLESTDKLFTLKSSGQEDCEQQIDNILEEIRIGVESKKSCTTSLLKAPRDSASSVPQISVGLIIDGPTLAFALHETAQSRFLQLTTQVRAVICCRATPLQKSQLVKLVRKELKVMTLAIGDGANDVSMIQVADVGIGISGQEGMQVGRADGIVNSQTCYCLWP</sequence>
<organism evidence="1 2">
    <name type="scientific">Sphaerodactylus townsendi</name>
    <dbReference type="NCBI Taxonomy" id="933632"/>
    <lineage>
        <taxon>Eukaryota</taxon>
        <taxon>Metazoa</taxon>
        <taxon>Chordata</taxon>
        <taxon>Craniata</taxon>
        <taxon>Vertebrata</taxon>
        <taxon>Euteleostomi</taxon>
        <taxon>Lepidosauria</taxon>
        <taxon>Squamata</taxon>
        <taxon>Bifurcata</taxon>
        <taxon>Gekkota</taxon>
        <taxon>Sphaerodactylidae</taxon>
        <taxon>Sphaerodactylus</taxon>
    </lineage>
</organism>
<comment type="caution">
    <text evidence="1">The sequence shown here is derived from an EMBL/GenBank/DDBJ whole genome shotgun (WGS) entry which is preliminary data.</text>
</comment>
<gene>
    <name evidence="1" type="ORF">K3G42_009277</name>
</gene>